<protein>
    <submittedName>
        <fullName evidence="1">Uncharacterized protein</fullName>
    </submittedName>
</protein>
<evidence type="ECO:0000313" key="2">
    <source>
        <dbReference type="Proteomes" id="UP000693946"/>
    </source>
</evidence>
<comment type="caution">
    <text evidence="1">The sequence shown here is derived from an EMBL/GenBank/DDBJ whole genome shotgun (WGS) entry which is preliminary data.</text>
</comment>
<organism evidence="1 2">
    <name type="scientific">Solea senegalensis</name>
    <name type="common">Senegalese sole</name>
    <dbReference type="NCBI Taxonomy" id="28829"/>
    <lineage>
        <taxon>Eukaryota</taxon>
        <taxon>Metazoa</taxon>
        <taxon>Chordata</taxon>
        <taxon>Craniata</taxon>
        <taxon>Vertebrata</taxon>
        <taxon>Euteleostomi</taxon>
        <taxon>Actinopterygii</taxon>
        <taxon>Neopterygii</taxon>
        <taxon>Teleostei</taxon>
        <taxon>Neoteleostei</taxon>
        <taxon>Acanthomorphata</taxon>
        <taxon>Carangaria</taxon>
        <taxon>Pleuronectiformes</taxon>
        <taxon>Pleuronectoidei</taxon>
        <taxon>Soleidae</taxon>
        <taxon>Solea</taxon>
    </lineage>
</organism>
<gene>
    <name evidence="1" type="ORF">JOB18_026044</name>
</gene>
<dbReference type="Proteomes" id="UP000693946">
    <property type="component" value="Linkage Group LG11"/>
</dbReference>
<accession>A0AAV6SUJ0</accession>
<dbReference type="EMBL" id="JAGKHQ010000003">
    <property type="protein sequence ID" value="KAG7520258.1"/>
    <property type="molecule type" value="Genomic_DNA"/>
</dbReference>
<evidence type="ECO:0000313" key="1">
    <source>
        <dbReference type="EMBL" id="KAG7520258.1"/>
    </source>
</evidence>
<keyword evidence="2" id="KW-1185">Reference proteome</keyword>
<reference evidence="1 2" key="1">
    <citation type="journal article" date="2021" name="Sci. Rep.">
        <title>Chromosome anchoring in Senegalese sole (Solea senegalensis) reveals sex-associated markers and genome rearrangements in flatfish.</title>
        <authorList>
            <person name="Guerrero-Cozar I."/>
            <person name="Gomez-Garrido J."/>
            <person name="Berbel C."/>
            <person name="Martinez-Blanch J.F."/>
            <person name="Alioto T."/>
            <person name="Claros M.G."/>
            <person name="Gagnaire P.A."/>
            <person name="Manchado M."/>
        </authorList>
    </citation>
    <scope>NUCLEOTIDE SEQUENCE [LARGE SCALE GENOMIC DNA]</scope>
    <source>
        <strain evidence="1">Sse05_10M</strain>
    </source>
</reference>
<sequence>MTGPKLLITDHFHAQDMKQKAAVYKRSASQTLRLSTFEVRKENRGSPRCIVKKSLVTVWKIDDANERPARQLKTIVTRTTGLLE</sequence>
<name>A0AAV6SUJ0_SOLSE</name>
<proteinExistence type="predicted"/>
<dbReference type="AlphaFoldDB" id="A0AAV6SUJ0"/>